<accession>A0A7J0CIN6</accession>
<evidence type="ECO:0000256" key="3">
    <source>
        <dbReference type="ARBA" id="ARBA00023125"/>
    </source>
</evidence>
<evidence type="ECO:0008006" key="7">
    <source>
        <dbReference type="Google" id="ProtNLM"/>
    </source>
</evidence>
<keyword evidence="3" id="KW-0238">DNA-binding</keyword>
<dbReference type="InterPro" id="IPR036390">
    <property type="entry name" value="WH_DNA-bd_sf"/>
</dbReference>
<proteinExistence type="inferred from homology"/>
<comment type="caution">
    <text evidence="5">The sequence shown here is derived from an EMBL/GenBank/DDBJ whole genome shotgun (WGS) entry which is preliminary data.</text>
</comment>
<gene>
    <name evidence="5" type="ORF">Smic_09020</name>
</gene>
<dbReference type="InterPro" id="IPR036388">
    <property type="entry name" value="WH-like_DNA-bd_sf"/>
</dbReference>
<dbReference type="Pfam" id="PF03965">
    <property type="entry name" value="Penicillinase_R"/>
    <property type="match status" value="1"/>
</dbReference>
<dbReference type="GO" id="GO:0003677">
    <property type="term" value="F:DNA binding"/>
    <property type="evidence" value="ECO:0007669"/>
    <property type="project" value="UniProtKB-KW"/>
</dbReference>
<keyword evidence="2" id="KW-0805">Transcription regulation</keyword>
<evidence type="ECO:0000256" key="4">
    <source>
        <dbReference type="ARBA" id="ARBA00023163"/>
    </source>
</evidence>
<dbReference type="AlphaFoldDB" id="A0A7J0CIN6"/>
<organism evidence="5 6">
    <name type="scientific">Streptomyces microflavus</name>
    <name type="common">Streptomyces lipmanii</name>
    <dbReference type="NCBI Taxonomy" id="1919"/>
    <lineage>
        <taxon>Bacteria</taxon>
        <taxon>Bacillati</taxon>
        <taxon>Actinomycetota</taxon>
        <taxon>Actinomycetes</taxon>
        <taxon>Kitasatosporales</taxon>
        <taxon>Streptomycetaceae</taxon>
        <taxon>Streptomyces</taxon>
    </lineage>
</organism>
<evidence type="ECO:0000313" key="5">
    <source>
        <dbReference type="EMBL" id="GFN02346.1"/>
    </source>
</evidence>
<dbReference type="Gene3D" id="1.10.10.10">
    <property type="entry name" value="Winged helix-like DNA-binding domain superfamily/Winged helix DNA-binding domain"/>
    <property type="match status" value="1"/>
</dbReference>
<dbReference type="GO" id="GO:0045892">
    <property type="term" value="P:negative regulation of DNA-templated transcription"/>
    <property type="evidence" value="ECO:0007669"/>
    <property type="project" value="InterPro"/>
</dbReference>
<dbReference type="EMBL" id="BLWD01000001">
    <property type="protein sequence ID" value="GFN02346.1"/>
    <property type="molecule type" value="Genomic_DNA"/>
</dbReference>
<reference evidence="5 6" key="1">
    <citation type="submission" date="2020-05" db="EMBL/GenBank/DDBJ databases">
        <title>Whole genome shotgun sequence of Streptomyces microflavus NBRC 13062.</title>
        <authorList>
            <person name="Komaki H."/>
            <person name="Tamura T."/>
        </authorList>
    </citation>
    <scope>NUCLEOTIDE SEQUENCE [LARGE SCALE GENOMIC DNA]</scope>
    <source>
        <strain evidence="5 6">NBRC 13062</strain>
    </source>
</reference>
<name>A0A7J0CIN6_STRMI</name>
<dbReference type="InterPro" id="IPR005650">
    <property type="entry name" value="BlaI_family"/>
</dbReference>
<evidence type="ECO:0000313" key="6">
    <source>
        <dbReference type="Proteomes" id="UP000498740"/>
    </source>
</evidence>
<dbReference type="Gene3D" id="6.10.140.850">
    <property type="match status" value="1"/>
</dbReference>
<sequence>MGVAGVLVRIRLAATDRTAVYHGLTYNGGGKGGLMRRLGELEAEIMDCLWRWNRPATVREVVDDINERRPVAYTTVMTVATILFNKGWLLRGKQGRAWLYTPVRSREAYSAALMEDALGASEDRPVALAHFVERMSEEEVAALRKALRTNGRQTKA</sequence>
<protein>
    <recommendedName>
        <fullName evidence="7">Transcriptional regulator</fullName>
    </recommendedName>
</protein>
<keyword evidence="4" id="KW-0804">Transcription</keyword>
<dbReference type="SUPFAM" id="SSF46785">
    <property type="entry name" value="Winged helix' DNA-binding domain"/>
    <property type="match status" value="1"/>
</dbReference>
<comment type="similarity">
    <text evidence="1">Belongs to the BlaI transcriptional regulatory family.</text>
</comment>
<dbReference type="Proteomes" id="UP000498740">
    <property type="component" value="Unassembled WGS sequence"/>
</dbReference>
<evidence type="ECO:0000256" key="2">
    <source>
        <dbReference type="ARBA" id="ARBA00023015"/>
    </source>
</evidence>
<evidence type="ECO:0000256" key="1">
    <source>
        <dbReference type="ARBA" id="ARBA00011046"/>
    </source>
</evidence>